<dbReference type="AlphaFoldDB" id="A0A1F5CBM5"/>
<keyword evidence="3 7" id="KW-0547">Nucleotide-binding</keyword>
<evidence type="ECO:0000256" key="5">
    <source>
        <dbReference type="ARBA" id="ARBA00023146"/>
    </source>
</evidence>
<dbReference type="Gene3D" id="3.30.930.10">
    <property type="entry name" value="Bira Bifunctional Protein, Domain 2"/>
    <property type="match status" value="1"/>
</dbReference>
<dbReference type="Proteomes" id="UP000177197">
    <property type="component" value="Unassembled WGS sequence"/>
</dbReference>
<comment type="similarity">
    <text evidence="7">Belongs to the class-II aminoacyl-tRNA synthetase family.</text>
</comment>
<dbReference type="HAMAP" id="MF_00252">
    <property type="entry name" value="Lys_tRNA_synth_class2"/>
    <property type="match status" value="1"/>
</dbReference>
<dbReference type="Pfam" id="PF01336">
    <property type="entry name" value="tRNA_anti-codon"/>
    <property type="match status" value="1"/>
</dbReference>
<keyword evidence="4 7" id="KW-0067">ATP-binding</keyword>
<dbReference type="InterPro" id="IPR006195">
    <property type="entry name" value="aa-tRNA-synth_II"/>
</dbReference>
<dbReference type="InterPro" id="IPR004365">
    <property type="entry name" value="NA-bd_OB_tRNA"/>
</dbReference>
<protein>
    <recommendedName>
        <fullName evidence="7">Lysine--tRNA ligase</fullName>
        <ecNumber evidence="7">6.1.1.6</ecNumber>
    </recommendedName>
    <alternativeName>
        <fullName evidence="7">Lysyl-tRNA synthetase</fullName>
        <shortName evidence="7">LysRS</shortName>
    </alternativeName>
</protein>
<keyword evidence="7" id="KW-0648">Protein biosynthesis</keyword>
<dbReference type="GO" id="GO:0004824">
    <property type="term" value="F:lysine-tRNA ligase activity"/>
    <property type="evidence" value="ECO:0007669"/>
    <property type="project" value="UniProtKB-UniRule"/>
</dbReference>
<dbReference type="GO" id="GO:0005524">
    <property type="term" value="F:ATP binding"/>
    <property type="evidence" value="ECO:0007669"/>
    <property type="project" value="UniProtKB-UniRule"/>
</dbReference>
<evidence type="ECO:0000313" key="9">
    <source>
        <dbReference type="EMBL" id="OGD40311.1"/>
    </source>
</evidence>
<dbReference type="Gene3D" id="2.40.50.140">
    <property type="entry name" value="Nucleic acid-binding proteins"/>
    <property type="match status" value="1"/>
</dbReference>
<keyword evidence="7" id="KW-0963">Cytoplasm</keyword>
<keyword evidence="2 7" id="KW-0479">Metal-binding</keyword>
<accession>A0A1F5CBM5</accession>
<organism evidence="9 10">
    <name type="scientific">Candidatus Azambacteria bacterium RIFCSPLOWO2_02_FULL_44_14</name>
    <dbReference type="NCBI Taxonomy" id="1797306"/>
    <lineage>
        <taxon>Bacteria</taxon>
        <taxon>Candidatus Azamiibacteriota</taxon>
    </lineage>
</organism>
<dbReference type="EC" id="6.1.1.6" evidence="7"/>
<keyword evidence="1 7" id="KW-0436">Ligase</keyword>
<dbReference type="PRINTS" id="PR00982">
    <property type="entry name" value="TRNASYNTHLYS"/>
</dbReference>
<dbReference type="GO" id="GO:0000049">
    <property type="term" value="F:tRNA binding"/>
    <property type="evidence" value="ECO:0007669"/>
    <property type="project" value="TreeGrafter"/>
</dbReference>
<dbReference type="CDD" id="cd04322">
    <property type="entry name" value="LysRS_N"/>
    <property type="match status" value="1"/>
</dbReference>
<comment type="subunit">
    <text evidence="7">Homodimer.</text>
</comment>
<gene>
    <name evidence="7" type="primary">lysS</name>
    <name evidence="9" type="ORF">A3I30_03395</name>
</gene>
<evidence type="ECO:0000259" key="8">
    <source>
        <dbReference type="PROSITE" id="PS50862"/>
    </source>
</evidence>
<keyword evidence="5 7" id="KW-0030">Aminoacyl-tRNA synthetase</keyword>
<dbReference type="InterPro" id="IPR004364">
    <property type="entry name" value="Aa-tRNA-synt_II"/>
</dbReference>
<reference evidence="9 10" key="1">
    <citation type="journal article" date="2016" name="Nat. Commun.">
        <title>Thousands of microbial genomes shed light on interconnected biogeochemical processes in an aquifer system.</title>
        <authorList>
            <person name="Anantharaman K."/>
            <person name="Brown C.T."/>
            <person name="Hug L.A."/>
            <person name="Sharon I."/>
            <person name="Castelle C.J."/>
            <person name="Probst A.J."/>
            <person name="Thomas B.C."/>
            <person name="Singh A."/>
            <person name="Wilkins M.J."/>
            <person name="Karaoz U."/>
            <person name="Brodie E.L."/>
            <person name="Williams K.H."/>
            <person name="Hubbard S.S."/>
            <person name="Banfield J.F."/>
        </authorList>
    </citation>
    <scope>NUCLEOTIDE SEQUENCE [LARGE SCALE GENOMIC DNA]</scope>
</reference>
<evidence type="ECO:0000256" key="2">
    <source>
        <dbReference type="ARBA" id="ARBA00022723"/>
    </source>
</evidence>
<dbReference type="SUPFAM" id="SSF50249">
    <property type="entry name" value="Nucleic acid-binding proteins"/>
    <property type="match status" value="1"/>
</dbReference>
<feature type="binding site" evidence="7">
    <location>
        <position position="377"/>
    </location>
    <ligand>
        <name>Mg(2+)</name>
        <dbReference type="ChEBI" id="CHEBI:18420"/>
        <label>1</label>
    </ligand>
</feature>
<proteinExistence type="inferred from homology"/>
<evidence type="ECO:0000256" key="7">
    <source>
        <dbReference type="HAMAP-Rule" id="MF_00252"/>
    </source>
</evidence>
<dbReference type="InterPro" id="IPR012340">
    <property type="entry name" value="NA-bd_OB-fold"/>
</dbReference>
<sequence>MTSLEELRETRIKKLQALEKAGLVAYPAKISRAQTVGEILEKFLLFWITKKSVLTAGRIKTLRTHGGITFADLEDFSGRIQLLFSKEALEKTAYQNLLDYFDIGDFIEVSGTVLKTKLGEKTIKAQRFAMAAKTLRPLPEKWHGLQDVEERFRRRYLDLLMNPETKKKLLNRSVITKAIRDYLDGGGFLEVETPILQNLAGGAAAKPFKTHLNTLDLELYLRVAPELYLKRMLIGGWEKIYEIGKNFRNEGIDASHNPEFTMLEAYIAYENSEYLKTFIKNLLQTVVKKINNGNATVRYEDKEIDFSGDWKETDYSDLVKKFEDQARPDEGVTAWDIAKKTLIQPTVVSGFPKNILPLARATGEKADAFQIIIGGWELIKAFSELNNPLEQKTRFEEQEKLRQTGDHEAQHLDEDFIEALEYGMPPAAGFGLGIDRLAALLTDSHSLREIILFPTMRPKI</sequence>
<dbReference type="PROSITE" id="PS50862">
    <property type="entry name" value="AA_TRNA_LIGASE_II"/>
    <property type="match status" value="1"/>
</dbReference>
<dbReference type="Pfam" id="PF00152">
    <property type="entry name" value="tRNA-synt_2"/>
    <property type="match status" value="1"/>
</dbReference>
<dbReference type="PANTHER" id="PTHR42918">
    <property type="entry name" value="LYSYL-TRNA SYNTHETASE"/>
    <property type="match status" value="1"/>
</dbReference>
<feature type="binding site" evidence="7">
    <location>
        <position position="377"/>
    </location>
    <ligand>
        <name>Mg(2+)</name>
        <dbReference type="ChEBI" id="CHEBI:18420"/>
        <label>2</label>
    </ligand>
</feature>
<evidence type="ECO:0000256" key="1">
    <source>
        <dbReference type="ARBA" id="ARBA00022598"/>
    </source>
</evidence>
<comment type="caution">
    <text evidence="9">The sequence shown here is derived from an EMBL/GenBank/DDBJ whole genome shotgun (WGS) entry which is preliminary data.</text>
</comment>
<dbReference type="EMBL" id="MEYV01000010">
    <property type="protein sequence ID" value="OGD40311.1"/>
    <property type="molecule type" value="Genomic_DNA"/>
</dbReference>
<keyword evidence="7" id="KW-0460">Magnesium</keyword>
<evidence type="ECO:0000256" key="3">
    <source>
        <dbReference type="ARBA" id="ARBA00022741"/>
    </source>
</evidence>
<comment type="subcellular location">
    <subcellularLocation>
        <location evidence="7">Cytoplasm</location>
    </subcellularLocation>
</comment>
<evidence type="ECO:0000256" key="4">
    <source>
        <dbReference type="ARBA" id="ARBA00022840"/>
    </source>
</evidence>
<comment type="catalytic activity">
    <reaction evidence="6 7">
        <text>tRNA(Lys) + L-lysine + ATP = L-lysyl-tRNA(Lys) + AMP + diphosphate</text>
        <dbReference type="Rhea" id="RHEA:20792"/>
        <dbReference type="Rhea" id="RHEA-COMP:9696"/>
        <dbReference type="Rhea" id="RHEA-COMP:9697"/>
        <dbReference type="ChEBI" id="CHEBI:30616"/>
        <dbReference type="ChEBI" id="CHEBI:32551"/>
        <dbReference type="ChEBI" id="CHEBI:33019"/>
        <dbReference type="ChEBI" id="CHEBI:78442"/>
        <dbReference type="ChEBI" id="CHEBI:78529"/>
        <dbReference type="ChEBI" id="CHEBI:456215"/>
        <dbReference type="EC" id="6.1.1.6"/>
    </reaction>
</comment>
<dbReference type="GO" id="GO:0005829">
    <property type="term" value="C:cytosol"/>
    <property type="evidence" value="ECO:0007669"/>
    <property type="project" value="TreeGrafter"/>
</dbReference>
<name>A0A1F5CBM5_9BACT</name>
<dbReference type="InterPro" id="IPR045864">
    <property type="entry name" value="aa-tRNA-synth_II/BPL/LPL"/>
</dbReference>
<evidence type="ECO:0000256" key="6">
    <source>
        <dbReference type="ARBA" id="ARBA00048573"/>
    </source>
</evidence>
<dbReference type="PANTHER" id="PTHR42918:SF15">
    <property type="entry name" value="LYSINE--TRNA LIGASE, CHLOROPLASTIC_MITOCHONDRIAL"/>
    <property type="match status" value="1"/>
</dbReference>
<comment type="caution">
    <text evidence="7">Lacks conserved residue(s) required for the propagation of feature annotation.</text>
</comment>
<dbReference type="InterPro" id="IPR044136">
    <property type="entry name" value="Lys-tRNA-ligase_II_N"/>
</dbReference>
<dbReference type="SUPFAM" id="SSF55681">
    <property type="entry name" value="Class II aaRS and biotin synthetases"/>
    <property type="match status" value="1"/>
</dbReference>
<evidence type="ECO:0000313" key="10">
    <source>
        <dbReference type="Proteomes" id="UP000177197"/>
    </source>
</evidence>
<dbReference type="InterPro" id="IPR002313">
    <property type="entry name" value="Lys-tRNA-ligase_II"/>
</dbReference>
<comment type="cofactor">
    <cofactor evidence="7">
        <name>Mg(2+)</name>
        <dbReference type="ChEBI" id="CHEBI:18420"/>
    </cofactor>
    <text evidence="7">Binds 3 Mg(2+) ions per subunit.</text>
</comment>
<feature type="domain" description="Aminoacyl-transfer RNA synthetases class-II family profile" evidence="8">
    <location>
        <begin position="172"/>
        <end position="458"/>
    </location>
</feature>
<dbReference type="GO" id="GO:0006430">
    <property type="term" value="P:lysyl-tRNA aminoacylation"/>
    <property type="evidence" value="ECO:0007669"/>
    <property type="project" value="UniProtKB-UniRule"/>
</dbReference>
<dbReference type="InterPro" id="IPR018149">
    <property type="entry name" value="Lys-tRNA-synth_II_C"/>
</dbReference>
<dbReference type="GO" id="GO:0000287">
    <property type="term" value="F:magnesium ion binding"/>
    <property type="evidence" value="ECO:0007669"/>
    <property type="project" value="UniProtKB-UniRule"/>
</dbReference>